<name>A0ABW4Q4T1_9MICC</name>
<organism evidence="2 3">
    <name type="scientific">Arthrobacter flavus</name>
    <dbReference type="NCBI Taxonomy" id="95172"/>
    <lineage>
        <taxon>Bacteria</taxon>
        <taxon>Bacillati</taxon>
        <taxon>Actinomycetota</taxon>
        <taxon>Actinomycetes</taxon>
        <taxon>Micrococcales</taxon>
        <taxon>Micrococcaceae</taxon>
        <taxon>Arthrobacter</taxon>
    </lineage>
</organism>
<dbReference type="InterPro" id="IPR021202">
    <property type="entry name" value="Rv3654c-like"/>
</dbReference>
<evidence type="ECO:0000313" key="3">
    <source>
        <dbReference type="Proteomes" id="UP001597307"/>
    </source>
</evidence>
<keyword evidence="3" id="KW-1185">Reference proteome</keyword>
<comment type="caution">
    <text evidence="2">The sequence shown here is derived from an EMBL/GenBank/DDBJ whole genome shotgun (WGS) entry which is preliminary data.</text>
</comment>
<accession>A0ABW4Q4T1</accession>
<evidence type="ECO:0000313" key="2">
    <source>
        <dbReference type="EMBL" id="MFD1846181.1"/>
    </source>
</evidence>
<reference evidence="3" key="1">
    <citation type="journal article" date="2019" name="Int. J. Syst. Evol. Microbiol.">
        <title>The Global Catalogue of Microorganisms (GCM) 10K type strain sequencing project: providing services to taxonomists for standard genome sequencing and annotation.</title>
        <authorList>
            <consortium name="The Broad Institute Genomics Platform"/>
            <consortium name="The Broad Institute Genome Sequencing Center for Infectious Disease"/>
            <person name="Wu L."/>
            <person name="Ma J."/>
        </authorList>
    </citation>
    <scope>NUCLEOTIDE SEQUENCE [LARGE SCALE GENOMIC DNA]</scope>
    <source>
        <strain evidence="3">JCM 11496</strain>
    </source>
</reference>
<dbReference type="Proteomes" id="UP001597307">
    <property type="component" value="Unassembled WGS sequence"/>
</dbReference>
<evidence type="ECO:0000256" key="1">
    <source>
        <dbReference type="SAM" id="Phobius"/>
    </source>
</evidence>
<keyword evidence="1" id="KW-1133">Transmembrane helix</keyword>
<dbReference type="EMBL" id="JBHUGA010000011">
    <property type="protein sequence ID" value="MFD1846181.1"/>
    <property type="molecule type" value="Genomic_DNA"/>
</dbReference>
<gene>
    <name evidence="2" type="ORF">ACFSFX_06170</name>
</gene>
<proteinExistence type="predicted"/>
<sequence length="130" mass="12776">MRNLRVVRIPHPEAGAGTALICGFALVVLTLMTAVVLLAQVGTAAARAATAADLAALAAADAARGLAAGDPCTVAMETAAAHGVSLQSCAREGPGGTIVEVRTSLTVNVVIAGYPLLPDASGRARAGPPP</sequence>
<keyword evidence="1" id="KW-0812">Transmembrane</keyword>
<feature type="transmembrane region" description="Helical" evidence="1">
    <location>
        <begin position="16"/>
        <end position="39"/>
    </location>
</feature>
<dbReference type="RefSeq" id="WP_343880023.1">
    <property type="nucleotide sequence ID" value="NZ_BAAAIJ010000047.1"/>
</dbReference>
<dbReference type="NCBIfam" id="TIGR03816">
    <property type="entry name" value="tadE_like_DECH"/>
    <property type="match status" value="1"/>
</dbReference>
<protein>
    <submittedName>
        <fullName evidence="2">Rv3654c family TadE-like protein</fullName>
    </submittedName>
</protein>
<keyword evidence="1" id="KW-0472">Membrane</keyword>